<accession>A0A1L6MVP6</accession>
<dbReference type="EMBL" id="CP016908">
    <property type="protein sequence ID" value="APR99558.1"/>
    <property type="molecule type" value="Genomic_DNA"/>
</dbReference>
<proteinExistence type="predicted"/>
<dbReference type="Proteomes" id="UP000185544">
    <property type="component" value="Chromosome"/>
</dbReference>
<name>A0A1L6MVP6_9BACT</name>
<evidence type="ECO:0000313" key="1">
    <source>
        <dbReference type="EMBL" id="APR99558.1"/>
    </source>
</evidence>
<protein>
    <submittedName>
        <fullName evidence="1">Uncharacterized protein</fullName>
    </submittedName>
</protein>
<evidence type="ECO:0000313" key="2">
    <source>
        <dbReference type="Proteomes" id="UP000185544"/>
    </source>
</evidence>
<sequence length="115" mass="13606">MTTSRFDVNEQILSILLRDRKVSLDLTIMPCIETERDCLERRADILVTDWIHSVARLSYQPHADSNTSADLFLRLMKAQERRVTPMQIEFLFSMDPVELEQIKRLLRPTRCRMLL</sequence>
<dbReference type="STRING" id="1882918.BCY86_01830"/>
<reference evidence="1 2" key="1">
    <citation type="submission" date="2016-08" db="EMBL/GenBank/DDBJ databases">
        <title>Identification and validation of antigenic proteins from Pajaroellobacter abortibovis using de-novo genome sequence assembly and reverse vaccinology.</title>
        <authorList>
            <person name="Welly B.T."/>
            <person name="Miller M.R."/>
            <person name="Stott J.L."/>
            <person name="Blanchard M.T."/>
            <person name="Islas-Trejo A.D."/>
            <person name="O'Rourke S.M."/>
            <person name="Young A.E."/>
            <person name="Medrano J.F."/>
            <person name="Van Eenennaam A.L."/>
        </authorList>
    </citation>
    <scope>NUCLEOTIDE SEQUENCE [LARGE SCALE GENOMIC DNA]</scope>
    <source>
        <strain evidence="1 2">BTF92-0548A/99-0131</strain>
    </source>
</reference>
<organism evidence="1 2">
    <name type="scientific">Pajaroellobacter abortibovis</name>
    <dbReference type="NCBI Taxonomy" id="1882918"/>
    <lineage>
        <taxon>Bacteria</taxon>
        <taxon>Pseudomonadati</taxon>
        <taxon>Myxococcota</taxon>
        <taxon>Polyangia</taxon>
        <taxon>Polyangiales</taxon>
        <taxon>Polyangiaceae</taxon>
    </lineage>
</organism>
<gene>
    <name evidence="1" type="ORF">BCY86_01830</name>
</gene>
<dbReference type="KEGG" id="pabo:BCY86_01830"/>
<keyword evidence="2" id="KW-1185">Reference proteome</keyword>
<dbReference type="AlphaFoldDB" id="A0A1L6MVP6"/>